<feature type="region of interest" description="Disordered" evidence="8">
    <location>
        <begin position="398"/>
        <end position="429"/>
    </location>
</feature>
<dbReference type="EC" id="3.4.21.62" evidence="6"/>
<evidence type="ECO:0000256" key="9">
    <source>
        <dbReference type="SAM" id="SignalP"/>
    </source>
</evidence>
<dbReference type="InterPro" id="IPR034193">
    <property type="entry name" value="PCSK9_ProteinaseK-like"/>
</dbReference>
<dbReference type="PROSITE" id="PS00137">
    <property type="entry name" value="SUBTILASE_HIS"/>
    <property type="match status" value="1"/>
</dbReference>
<dbReference type="Gene3D" id="3.30.70.80">
    <property type="entry name" value="Peptidase S8 propeptide/proteinase inhibitor I9"/>
    <property type="match status" value="1"/>
</dbReference>
<dbReference type="PROSITE" id="PS51892">
    <property type="entry name" value="SUBTILASE"/>
    <property type="match status" value="1"/>
</dbReference>
<accession>A0ABD3QD04</accession>
<evidence type="ECO:0000313" key="12">
    <source>
        <dbReference type="EMBL" id="KAL3797804.1"/>
    </source>
</evidence>
<comment type="caution">
    <text evidence="12">The sequence shown here is derived from an EMBL/GenBank/DDBJ whole genome shotgun (WGS) entry which is preliminary data.</text>
</comment>
<evidence type="ECO:0000256" key="3">
    <source>
        <dbReference type="ARBA" id="ARBA00022801"/>
    </source>
</evidence>
<evidence type="ECO:0000256" key="5">
    <source>
        <dbReference type="ARBA" id="ARBA00023529"/>
    </source>
</evidence>
<dbReference type="Pfam" id="PF00082">
    <property type="entry name" value="Peptidase_S8"/>
    <property type="match status" value="1"/>
</dbReference>
<reference evidence="12 13" key="1">
    <citation type="submission" date="2024-10" db="EMBL/GenBank/DDBJ databases">
        <title>Updated reference genomes for cyclostephanoid diatoms.</title>
        <authorList>
            <person name="Roberts W.R."/>
            <person name="Alverson A.J."/>
        </authorList>
    </citation>
    <scope>NUCLEOTIDE SEQUENCE [LARGE SCALE GENOMIC DNA]</scope>
    <source>
        <strain evidence="12 13">AJA276-08</strain>
    </source>
</reference>
<dbReference type="GO" id="GO:0006508">
    <property type="term" value="P:proteolysis"/>
    <property type="evidence" value="ECO:0007669"/>
    <property type="project" value="UniProtKB-KW"/>
</dbReference>
<evidence type="ECO:0000259" key="10">
    <source>
        <dbReference type="Pfam" id="PF00082"/>
    </source>
</evidence>
<keyword evidence="4 7" id="KW-0720">Serine protease</keyword>
<dbReference type="PANTHER" id="PTHR43806:SF11">
    <property type="entry name" value="CEREVISIN-RELATED"/>
    <property type="match status" value="1"/>
</dbReference>
<keyword evidence="13" id="KW-1185">Reference proteome</keyword>
<protein>
    <recommendedName>
        <fullName evidence="6">subtilisin</fullName>
        <ecNumber evidence="6">3.4.21.62</ecNumber>
    </recommendedName>
</protein>
<keyword evidence="9" id="KW-0732">Signal</keyword>
<dbReference type="InterPro" id="IPR050131">
    <property type="entry name" value="Peptidase_S8_subtilisin-like"/>
</dbReference>
<dbReference type="AlphaFoldDB" id="A0ABD3QD04"/>
<feature type="domain" description="Peptidase S8/S53" evidence="10">
    <location>
        <begin position="136"/>
        <end position="363"/>
    </location>
</feature>
<evidence type="ECO:0000256" key="6">
    <source>
        <dbReference type="ARBA" id="ARBA00023619"/>
    </source>
</evidence>
<dbReference type="Pfam" id="PF05922">
    <property type="entry name" value="Inhibitor_I9"/>
    <property type="match status" value="1"/>
</dbReference>
<dbReference type="InterPro" id="IPR015500">
    <property type="entry name" value="Peptidase_S8_subtilisin-rel"/>
</dbReference>
<dbReference type="InterPro" id="IPR036852">
    <property type="entry name" value="Peptidase_S8/S53_dom_sf"/>
</dbReference>
<evidence type="ECO:0000256" key="2">
    <source>
        <dbReference type="ARBA" id="ARBA00022670"/>
    </source>
</evidence>
<feature type="domain" description="Inhibitor I9" evidence="11">
    <location>
        <begin position="58"/>
        <end position="97"/>
    </location>
</feature>
<dbReference type="InterPro" id="IPR010259">
    <property type="entry name" value="S8pro/Inhibitor_I9"/>
</dbReference>
<organism evidence="12 13">
    <name type="scientific">Stephanodiscus triporus</name>
    <dbReference type="NCBI Taxonomy" id="2934178"/>
    <lineage>
        <taxon>Eukaryota</taxon>
        <taxon>Sar</taxon>
        <taxon>Stramenopiles</taxon>
        <taxon>Ochrophyta</taxon>
        <taxon>Bacillariophyta</taxon>
        <taxon>Coscinodiscophyceae</taxon>
        <taxon>Thalassiosirophycidae</taxon>
        <taxon>Stephanodiscales</taxon>
        <taxon>Stephanodiscaceae</taxon>
        <taxon>Stephanodiscus</taxon>
    </lineage>
</organism>
<dbReference type="Gene3D" id="3.40.50.200">
    <property type="entry name" value="Peptidase S8/S53 domain"/>
    <property type="match status" value="1"/>
</dbReference>
<comment type="catalytic activity">
    <reaction evidence="5">
        <text>Hydrolysis of proteins with broad specificity for peptide bonds, and a preference for a large uncharged residue in P1. Hydrolyzes peptide amides.</text>
        <dbReference type="EC" id="3.4.21.62"/>
    </reaction>
</comment>
<dbReference type="InterPro" id="IPR037045">
    <property type="entry name" value="S8pro/Inhibitor_I9_sf"/>
</dbReference>
<dbReference type="CDD" id="cd04077">
    <property type="entry name" value="Peptidases_S8_PCSK9_ProteinaseK_like"/>
    <property type="match status" value="1"/>
</dbReference>
<dbReference type="PRINTS" id="PR00723">
    <property type="entry name" value="SUBTILISIN"/>
</dbReference>
<dbReference type="PANTHER" id="PTHR43806">
    <property type="entry name" value="PEPTIDASE S8"/>
    <property type="match status" value="1"/>
</dbReference>
<dbReference type="InterPro" id="IPR023828">
    <property type="entry name" value="Peptidase_S8_Ser-AS"/>
</dbReference>
<evidence type="ECO:0000256" key="4">
    <source>
        <dbReference type="ARBA" id="ARBA00022825"/>
    </source>
</evidence>
<dbReference type="Proteomes" id="UP001530315">
    <property type="component" value="Unassembled WGS sequence"/>
</dbReference>
<feature type="signal peptide" evidence="9">
    <location>
        <begin position="1"/>
        <end position="18"/>
    </location>
</feature>
<feature type="active site" description="Charge relay system" evidence="7">
    <location>
        <position position="344"/>
    </location>
</feature>
<dbReference type="FunFam" id="3.40.50.200:FF:000016">
    <property type="entry name" value="Proprotein convertase subtilisin/kexin type 9"/>
    <property type="match status" value="1"/>
</dbReference>
<proteinExistence type="inferred from homology"/>
<feature type="active site" description="Charge relay system" evidence="7">
    <location>
        <position position="143"/>
    </location>
</feature>
<evidence type="ECO:0000256" key="7">
    <source>
        <dbReference type="PROSITE-ProRule" id="PRU01240"/>
    </source>
</evidence>
<evidence type="ECO:0000313" key="13">
    <source>
        <dbReference type="Proteomes" id="UP001530315"/>
    </source>
</evidence>
<evidence type="ECO:0000256" key="8">
    <source>
        <dbReference type="SAM" id="MobiDB-lite"/>
    </source>
</evidence>
<keyword evidence="3 7" id="KW-0378">Hydrolase</keyword>
<dbReference type="GO" id="GO:0004252">
    <property type="term" value="F:serine-type endopeptidase activity"/>
    <property type="evidence" value="ECO:0007669"/>
    <property type="project" value="UniProtKB-UniRule"/>
</dbReference>
<name>A0ABD3QD04_9STRA</name>
<feature type="active site" description="Charge relay system" evidence="7">
    <location>
        <position position="184"/>
    </location>
</feature>
<sequence>MNLANAFAVLLLTHMAVAEDGQGQGRIRGGEERKTYIVTFNGGKPEETANGLAKLFGGDVKHVYTYVLNGAALNLPARAAAALAKNPAVERIEEDQEATAFASTSVPAESWGQSRIDQCLGGTNLPENFNRMDASSVRVYILDTGIYGGHDDFTTPTNRISPQDCHRSYYNTASTPPWLDGNGHGTHVASTVCGHKYGVVTCKELCAVKVLDNTGRGYWSDVIAGIDFVAANCAAAKATDPSLKCVANMSLGGGRSTSVDTAVNNAVQSGVTFTVAAGNSNADACNSSPAAAVSAITVGATTSSDTPASFTNWGSCVDVYGPGVSIKAAWIGSTTATNTISGTSMASPHVCGLAAAARETNQDPETYLKAGATKKTIDCRSPGTGISVIPDDTLNCSSTVSPACPTPAPTAKPTTKRPTPPPTRKPKNK</sequence>
<dbReference type="SUPFAM" id="SSF54897">
    <property type="entry name" value="Protease propeptides/inhibitors"/>
    <property type="match status" value="1"/>
</dbReference>
<evidence type="ECO:0000259" key="11">
    <source>
        <dbReference type="Pfam" id="PF05922"/>
    </source>
</evidence>
<dbReference type="InterPro" id="IPR000209">
    <property type="entry name" value="Peptidase_S8/S53_dom"/>
</dbReference>
<dbReference type="EMBL" id="JALLAZ020000327">
    <property type="protein sequence ID" value="KAL3797804.1"/>
    <property type="molecule type" value="Genomic_DNA"/>
</dbReference>
<keyword evidence="2 7" id="KW-0645">Protease</keyword>
<dbReference type="SUPFAM" id="SSF52743">
    <property type="entry name" value="Subtilisin-like"/>
    <property type="match status" value="1"/>
</dbReference>
<gene>
    <name evidence="12" type="ORF">ACHAW5_009136</name>
</gene>
<evidence type="ECO:0000256" key="1">
    <source>
        <dbReference type="ARBA" id="ARBA00011073"/>
    </source>
</evidence>
<dbReference type="InterPro" id="IPR022398">
    <property type="entry name" value="Peptidase_S8_His-AS"/>
</dbReference>
<dbReference type="PROSITE" id="PS00138">
    <property type="entry name" value="SUBTILASE_SER"/>
    <property type="match status" value="1"/>
</dbReference>
<comment type="similarity">
    <text evidence="1 7">Belongs to the peptidase S8 family.</text>
</comment>
<feature type="chain" id="PRO_5044844339" description="subtilisin" evidence="9">
    <location>
        <begin position="19"/>
        <end position="429"/>
    </location>
</feature>